<comment type="caution">
    <text evidence="6">The sequence shown here is derived from an EMBL/GenBank/DDBJ whole genome shotgun (WGS) entry which is preliminary data.</text>
</comment>
<sequence>MPNTVTPLQIGQITVSMREFTLSHGDKNLELQPKYIEVLTFLAAHPGELISRKEIIEHVWQGNNFVGEKALTNAIWHLRKAFKQLDPDNEYIETKRKSGYRLLIATEQPLPEIYTRDDSQTPAYYTHRTIGLMLALLLFFCVFVIYEYIQINTPSEQSWQEQLITQSPGRELFASISKNEKSLAFTWRKLNGQTDLYIRDLSRADAKLINITNNDHVESRSVWHPDSNQLYFVSKSTQSCGIKAHNRATRDLRTLLECEPNQSIDLAISPLGDTLFVTYPNAENNLQIAEFSLITEQFVRFLPCPTQCVQGSVESIALAPNAQQLAITRNLENGNEVLFIYDLNTLQETPVLFGKSDLRGIDWHPNAAKLVYTAIEFGRRTGYELDLNSLQSKQLPVRGMSYPVYGQSGDIYFHQWQISTSIMRLELDSSVAATPFPLLTGSDNYRYPDYSSVTNKLALVSNKSGFDEIWITIPETDSLQQLTTLQGEVSHPVWSPDGQKIAFTCNLNGSSAVYIYDFDTQTTRLVSQQLPFNQKPRWALDSQSLLLPHNNVIYRLTLASAQLEELFEGAHAIPVSESSYIVYQDNQGLSKYSYTPEGDLAVEDITDFPLSSSTGWQLTSKGIYYFNVKGADYRLSFYDFATKQSQDIIRTPERSFSRFRGMTYIPERNWLLFTGYEAPDVNIKRLSKL</sequence>
<dbReference type="InterPro" id="IPR016032">
    <property type="entry name" value="Sig_transdc_resp-reg_C-effctor"/>
</dbReference>
<dbReference type="InterPro" id="IPR036388">
    <property type="entry name" value="WH-like_DNA-bd_sf"/>
</dbReference>
<keyword evidence="4" id="KW-1133">Transmembrane helix</keyword>
<dbReference type="Pfam" id="PF00486">
    <property type="entry name" value="Trans_reg_C"/>
    <property type="match status" value="1"/>
</dbReference>
<evidence type="ECO:0000256" key="2">
    <source>
        <dbReference type="ARBA" id="ARBA00023125"/>
    </source>
</evidence>
<gene>
    <name evidence="6" type="ORF">ACFOEE_19395</name>
</gene>
<keyword evidence="7" id="KW-1185">Reference proteome</keyword>
<evidence type="ECO:0000313" key="7">
    <source>
        <dbReference type="Proteomes" id="UP001595453"/>
    </source>
</evidence>
<organism evidence="6 7">
    <name type="scientific">Pseudoalteromonas fenneropenaei</name>
    <dbReference type="NCBI Taxonomy" id="1737459"/>
    <lineage>
        <taxon>Bacteria</taxon>
        <taxon>Pseudomonadati</taxon>
        <taxon>Pseudomonadota</taxon>
        <taxon>Gammaproteobacteria</taxon>
        <taxon>Alteromonadales</taxon>
        <taxon>Pseudoalteromonadaceae</taxon>
        <taxon>Pseudoalteromonas</taxon>
    </lineage>
</organism>
<dbReference type="InterPro" id="IPR011042">
    <property type="entry name" value="6-blade_b-propeller_TolB-like"/>
</dbReference>
<dbReference type="SMART" id="SM00862">
    <property type="entry name" value="Trans_reg_C"/>
    <property type="match status" value="1"/>
</dbReference>
<reference evidence="7" key="1">
    <citation type="journal article" date="2019" name="Int. J. Syst. Evol. Microbiol.">
        <title>The Global Catalogue of Microorganisms (GCM) 10K type strain sequencing project: providing services to taxonomists for standard genome sequencing and annotation.</title>
        <authorList>
            <consortium name="The Broad Institute Genomics Platform"/>
            <consortium name="The Broad Institute Genome Sequencing Center for Infectious Disease"/>
            <person name="Wu L."/>
            <person name="Ma J."/>
        </authorList>
    </citation>
    <scope>NUCLEOTIDE SEQUENCE [LARGE SCALE GENOMIC DNA]</scope>
    <source>
        <strain evidence="7">KCTC 42730</strain>
    </source>
</reference>
<feature type="transmembrane region" description="Helical" evidence="4">
    <location>
        <begin position="130"/>
        <end position="149"/>
    </location>
</feature>
<evidence type="ECO:0000256" key="4">
    <source>
        <dbReference type="SAM" id="Phobius"/>
    </source>
</evidence>
<dbReference type="InterPro" id="IPR011659">
    <property type="entry name" value="WD40"/>
</dbReference>
<protein>
    <submittedName>
        <fullName evidence="6">Winged helix-turn-helix domain-containing protein</fullName>
    </submittedName>
</protein>
<name>A0ABV7CQA4_9GAMM</name>
<dbReference type="Proteomes" id="UP001595453">
    <property type="component" value="Unassembled WGS sequence"/>
</dbReference>
<feature type="DNA-binding region" description="OmpR/PhoB-type" evidence="3">
    <location>
        <begin position="5"/>
        <end position="104"/>
    </location>
</feature>
<dbReference type="SUPFAM" id="SSF46894">
    <property type="entry name" value="C-terminal effector domain of the bipartite response regulators"/>
    <property type="match status" value="1"/>
</dbReference>
<dbReference type="CDD" id="cd00383">
    <property type="entry name" value="trans_reg_C"/>
    <property type="match status" value="1"/>
</dbReference>
<keyword evidence="4" id="KW-0812">Transmembrane</keyword>
<dbReference type="RefSeq" id="WP_377128409.1">
    <property type="nucleotide sequence ID" value="NZ_JBHRSD010000046.1"/>
</dbReference>
<dbReference type="Pfam" id="PF07676">
    <property type="entry name" value="PD40"/>
    <property type="match status" value="2"/>
</dbReference>
<dbReference type="PANTHER" id="PTHR36842">
    <property type="entry name" value="PROTEIN TOLB HOMOLOG"/>
    <property type="match status" value="1"/>
</dbReference>
<evidence type="ECO:0000259" key="5">
    <source>
        <dbReference type="PROSITE" id="PS51755"/>
    </source>
</evidence>
<dbReference type="PROSITE" id="PS51755">
    <property type="entry name" value="OMPR_PHOB"/>
    <property type="match status" value="1"/>
</dbReference>
<dbReference type="SUPFAM" id="SSF82171">
    <property type="entry name" value="DPP6 N-terminal domain-like"/>
    <property type="match status" value="1"/>
</dbReference>
<keyword evidence="4" id="KW-0472">Membrane</keyword>
<dbReference type="Gene3D" id="2.120.10.30">
    <property type="entry name" value="TolB, C-terminal domain"/>
    <property type="match status" value="3"/>
</dbReference>
<comment type="similarity">
    <text evidence="1">Belongs to the TolB family.</text>
</comment>
<dbReference type="PANTHER" id="PTHR36842:SF1">
    <property type="entry name" value="PROTEIN TOLB"/>
    <property type="match status" value="1"/>
</dbReference>
<accession>A0ABV7CQA4</accession>
<evidence type="ECO:0000256" key="1">
    <source>
        <dbReference type="ARBA" id="ARBA00009820"/>
    </source>
</evidence>
<keyword evidence="2 3" id="KW-0238">DNA-binding</keyword>
<dbReference type="EMBL" id="JBHRSD010000046">
    <property type="protein sequence ID" value="MFC3034673.1"/>
    <property type="molecule type" value="Genomic_DNA"/>
</dbReference>
<evidence type="ECO:0000256" key="3">
    <source>
        <dbReference type="PROSITE-ProRule" id="PRU01091"/>
    </source>
</evidence>
<dbReference type="Gene3D" id="1.10.10.10">
    <property type="entry name" value="Winged helix-like DNA-binding domain superfamily/Winged helix DNA-binding domain"/>
    <property type="match status" value="1"/>
</dbReference>
<dbReference type="InterPro" id="IPR001867">
    <property type="entry name" value="OmpR/PhoB-type_DNA-bd"/>
</dbReference>
<proteinExistence type="inferred from homology"/>
<evidence type="ECO:0000313" key="6">
    <source>
        <dbReference type="EMBL" id="MFC3034673.1"/>
    </source>
</evidence>
<feature type="domain" description="OmpR/PhoB-type" evidence="5">
    <location>
        <begin position="5"/>
        <end position="104"/>
    </location>
</feature>